<organism evidence="1 2">
    <name type="scientific">Loxostege sticticalis</name>
    <name type="common">Beet webworm moth</name>
    <dbReference type="NCBI Taxonomy" id="481309"/>
    <lineage>
        <taxon>Eukaryota</taxon>
        <taxon>Metazoa</taxon>
        <taxon>Ecdysozoa</taxon>
        <taxon>Arthropoda</taxon>
        <taxon>Hexapoda</taxon>
        <taxon>Insecta</taxon>
        <taxon>Pterygota</taxon>
        <taxon>Neoptera</taxon>
        <taxon>Endopterygota</taxon>
        <taxon>Lepidoptera</taxon>
        <taxon>Glossata</taxon>
        <taxon>Ditrysia</taxon>
        <taxon>Pyraloidea</taxon>
        <taxon>Crambidae</taxon>
        <taxon>Pyraustinae</taxon>
        <taxon>Loxostege</taxon>
    </lineage>
</organism>
<dbReference type="Pfam" id="PF14223">
    <property type="entry name" value="Retrotran_gag_2"/>
    <property type="match status" value="1"/>
</dbReference>
<dbReference type="Proteomes" id="UP001549920">
    <property type="component" value="Unassembled WGS sequence"/>
</dbReference>
<accession>A0ABR3HSY5</accession>
<proteinExistence type="predicted"/>
<evidence type="ECO:0000313" key="1">
    <source>
        <dbReference type="EMBL" id="KAL0879670.1"/>
    </source>
</evidence>
<dbReference type="PANTHER" id="PTHR47481">
    <property type="match status" value="1"/>
</dbReference>
<evidence type="ECO:0008006" key="3">
    <source>
        <dbReference type="Google" id="ProtNLM"/>
    </source>
</evidence>
<name>A0ABR3HSY5_LOXSC</name>
<evidence type="ECO:0000313" key="2">
    <source>
        <dbReference type="Proteomes" id="UP001549920"/>
    </source>
</evidence>
<keyword evidence="2" id="KW-1185">Reference proteome</keyword>
<dbReference type="EMBL" id="JBEUOH010000014">
    <property type="protein sequence ID" value="KAL0879670.1"/>
    <property type="molecule type" value="Genomic_DNA"/>
</dbReference>
<protein>
    <recommendedName>
        <fullName evidence="3">Copia protein</fullName>
    </recommendedName>
</protein>
<dbReference type="PANTHER" id="PTHR47481:SF7">
    <property type="entry name" value="CCHC-TYPE DOMAIN-CONTAINING PROTEIN"/>
    <property type="match status" value="1"/>
</dbReference>
<sequence length="227" mass="26170">MADDNALKLQTYIKLEGASNWNIWKFQTVVLLRSQGLLEVTDGSSVKPEAEVEKAAWEKKDAKAQSWLVTRMSESVMMHIITCTTSAEMWRKLASVYEQKSETSIHIIQQRFFQYKYEEGTAMSTFLSKIEELRSQLKQMEKFVITKVLMSLPDAYKHFVLAWESAPDEKQTLENLVARLLIEEERVNEKEPQNSSASAFVAKKNVKCFKLIGCMEETIVRNKNTTK</sequence>
<gene>
    <name evidence="1" type="ORF">ABMA27_003385</name>
</gene>
<reference evidence="1 2" key="1">
    <citation type="submission" date="2024-06" db="EMBL/GenBank/DDBJ databases">
        <title>A chromosome-level genome assembly of beet webworm, Loxostege sticticalis.</title>
        <authorList>
            <person name="Zhang Y."/>
        </authorList>
    </citation>
    <scope>NUCLEOTIDE SEQUENCE [LARGE SCALE GENOMIC DNA]</scope>
    <source>
        <strain evidence="1">AQ026</strain>
        <tissue evidence="1">Whole body</tissue>
    </source>
</reference>
<comment type="caution">
    <text evidence="1">The sequence shown here is derived from an EMBL/GenBank/DDBJ whole genome shotgun (WGS) entry which is preliminary data.</text>
</comment>